<accession>A0A1D9P2G9</accession>
<dbReference type="EMBL" id="CP017831">
    <property type="protein sequence ID" value="AOZ96711.1"/>
    <property type="molecule type" value="Genomic_DNA"/>
</dbReference>
<dbReference type="RefSeq" id="WP_071176376.1">
    <property type="nucleotide sequence ID" value="NZ_CP017831.1"/>
</dbReference>
<protein>
    <submittedName>
        <fullName evidence="1">Uncharacterized protein</fullName>
    </submittedName>
</protein>
<sequence length="145" mass="17045">MNEGLYEAVFCYGEKKVDPFMYCQVDFDRIIGDMKLVGYELTPLNIVHQIMLEQLDHLLKTKAQIIEATMDLENRDEYCRAKYGLSFKDIDALDPRHDIEWDIKSGQVIFFLSPEAMYKEEAYFTLFKKAFEVFTAKTGFTYMSQ</sequence>
<dbReference type="OrthoDB" id="2002262at2"/>
<evidence type="ECO:0000313" key="1">
    <source>
        <dbReference type="EMBL" id="AOZ96711.1"/>
    </source>
</evidence>
<dbReference type="AlphaFoldDB" id="A0A1D9P2G9"/>
<evidence type="ECO:0000313" key="2">
    <source>
        <dbReference type="Proteomes" id="UP000179284"/>
    </source>
</evidence>
<dbReference type="Proteomes" id="UP000179284">
    <property type="component" value="Chromosome I"/>
</dbReference>
<gene>
    <name evidence="1" type="ORF">bhn_I1678</name>
</gene>
<reference evidence="2" key="1">
    <citation type="submission" date="2016-10" db="EMBL/GenBank/DDBJ databases">
        <title>The complete genome sequence of the rumen bacterium Butyrivibrio hungatei MB2003.</title>
        <authorList>
            <person name="Palevich N."/>
            <person name="Kelly W.J."/>
            <person name="Leahy S.C."/>
            <person name="Altermann E."/>
            <person name="Rakonjac J."/>
            <person name="Attwood G.T."/>
        </authorList>
    </citation>
    <scope>NUCLEOTIDE SEQUENCE [LARGE SCALE GENOMIC DNA]</scope>
    <source>
        <strain evidence="2">MB2003</strain>
    </source>
</reference>
<name>A0A1D9P2G9_9FIRM</name>
<proteinExistence type="predicted"/>
<organism evidence="1 2">
    <name type="scientific">Butyrivibrio hungatei</name>
    <dbReference type="NCBI Taxonomy" id="185008"/>
    <lineage>
        <taxon>Bacteria</taxon>
        <taxon>Bacillati</taxon>
        <taxon>Bacillota</taxon>
        <taxon>Clostridia</taxon>
        <taxon>Lachnospirales</taxon>
        <taxon>Lachnospiraceae</taxon>
        <taxon>Butyrivibrio</taxon>
    </lineage>
</organism>
<keyword evidence="2" id="KW-1185">Reference proteome</keyword>
<dbReference type="KEGG" id="bhu:bhn_I1678"/>